<keyword evidence="3" id="KW-1185">Reference proteome</keyword>
<feature type="region of interest" description="Disordered" evidence="1">
    <location>
        <begin position="1"/>
        <end position="73"/>
    </location>
</feature>
<name>A0AAV7TAH5_PLEWA</name>
<accession>A0AAV7TAH5</accession>
<evidence type="ECO:0000256" key="1">
    <source>
        <dbReference type="SAM" id="MobiDB-lite"/>
    </source>
</evidence>
<gene>
    <name evidence="2" type="ORF">NDU88_004704</name>
</gene>
<reference evidence="2" key="1">
    <citation type="journal article" date="2022" name="bioRxiv">
        <title>Sequencing and chromosome-scale assembly of the giantPleurodeles waltlgenome.</title>
        <authorList>
            <person name="Brown T."/>
            <person name="Elewa A."/>
            <person name="Iarovenko S."/>
            <person name="Subramanian E."/>
            <person name="Araus A.J."/>
            <person name="Petzold A."/>
            <person name="Susuki M."/>
            <person name="Suzuki K.-i.T."/>
            <person name="Hayashi T."/>
            <person name="Toyoda A."/>
            <person name="Oliveira C."/>
            <person name="Osipova E."/>
            <person name="Leigh N.D."/>
            <person name="Simon A."/>
            <person name="Yun M.H."/>
        </authorList>
    </citation>
    <scope>NUCLEOTIDE SEQUENCE</scope>
    <source>
        <strain evidence="2">20211129_DDA</strain>
        <tissue evidence="2">Liver</tissue>
    </source>
</reference>
<organism evidence="2 3">
    <name type="scientific">Pleurodeles waltl</name>
    <name type="common">Iberian ribbed newt</name>
    <dbReference type="NCBI Taxonomy" id="8319"/>
    <lineage>
        <taxon>Eukaryota</taxon>
        <taxon>Metazoa</taxon>
        <taxon>Chordata</taxon>
        <taxon>Craniata</taxon>
        <taxon>Vertebrata</taxon>
        <taxon>Euteleostomi</taxon>
        <taxon>Amphibia</taxon>
        <taxon>Batrachia</taxon>
        <taxon>Caudata</taxon>
        <taxon>Salamandroidea</taxon>
        <taxon>Salamandridae</taxon>
        <taxon>Pleurodelinae</taxon>
        <taxon>Pleurodeles</taxon>
    </lineage>
</organism>
<feature type="compositionally biased region" description="Pro residues" evidence="1">
    <location>
        <begin position="42"/>
        <end position="57"/>
    </location>
</feature>
<evidence type="ECO:0000313" key="2">
    <source>
        <dbReference type="EMBL" id="KAJ1172862.1"/>
    </source>
</evidence>
<dbReference type="Proteomes" id="UP001066276">
    <property type="component" value="Chromosome 4_1"/>
</dbReference>
<dbReference type="EMBL" id="JANPWB010000007">
    <property type="protein sequence ID" value="KAJ1172862.1"/>
    <property type="molecule type" value="Genomic_DNA"/>
</dbReference>
<comment type="caution">
    <text evidence="2">The sequence shown here is derived from an EMBL/GenBank/DDBJ whole genome shotgun (WGS) entry which is preliminary data.</text>
</comment>
<sequence length="176" mass="19226">MSASAGPRAPFPCPGHGRRSPAISCQSRGSRRSRRVTRPSSRPTPPPATQRKPPPPVSAEHAFCHSKQTPPTVSTLNRFLPLTDMTRPTLILLPLPVGSTSFSCRSRQEHEPVASSRSALLRISPRPLTSRTSSIRIGRDVRRRSDIKEGPKLSPLVSYVNSRTTSPLLTPSVPRT</sequence>
<protein>
    <submittedName>
        <fullName evidence="2">Uncharacterized protein</fullName>
    </submittedName>
</protein>
<dbReference type="AlphaFoldDB" id="A0AAV7TAH5"/>
<proteinExistence type="predicted"/>
<evidence type="ECO:0000313" key="3">
    <source>
        <dbReference type="Proteomes" id="UP001066276"/>
    </source>
</evidence>